<keyword evidence="2" id="KW-1185">Reference proteome</keyword>
<dbReference type="OrthoDB" id="6509975at2759"/>
<dbReference type="Proteomes" id="UP000242519">
    <property type="component" value="Unassembled WGS sequence"/>
</dbReference>
<evidence type="ECO:0000313" key="2">
    <source>
        <dbReference type="Proteomes" id="UP000242519"/>
    </source>
</evidence>
<dbReference type="AlphaFoldDB" id="A0A218YXP1"/>
<dbReference type="Gene3D" id="3.40.50.1240">
    <property type="entry name" value="Phosphoglycerate mutase-like"/>
    <property type="match status" value="1"/>
</dbReference>
<dbReference type="InParanoid" id="A0A218YXP1"/>
<sequence>MKEQMPPSLPISEINAGAERMDRGGKGAMEALVPLEVAAGLVLAARVQSPISSPVNEIVLPASGSAREPLRCDWEHGSLPHPEAGPHESLCVENLKIVDCSAVSSYHRHRPELNLPPSHRSPPQHSDLRDLNVTARDVSILLHLCGFASQITAHLSSFCSVFTGGALTQCENVQDRRCFSGIGPGAALAFKLMLPYFNCCFVSTPRSRTTQK</sequence>
<dbReference type="STRING" id="503106.A0A218YXP1"/>
<organism evidence="1 2">
    <name type="scientific">Diplocarpon coronariae</name>
    <dbReference type="NCBI Taxonomy" id="2795749"/>
    <lineage>
        <taxon>Eukaryota</taxon>
        <taxon>Fungi</taxon>
        <taxon>Dikarya</taxon>
        <taxon>Ascomycota</taxon>
        <taxon>Pezizomycotina</taxon>
        <taxon>Leotiomycetes</taxon>
        <taxon>Helotiales</taxon>
        <taxon>Drepanopezizaceae</taxon>
        <taxon>Diplocarpon</taxon>
    </lineage>
</organism>
<gene>
    <name evidence="1" type="ORF">B2J93_2439</name>
</gene>
<dbReference type="SUPFAM" id="SSF53254">
    <property type="entry name" value="Phosphoglycerate mutase-like"/>
    <property type="match status" value="1"/>
</dbReference>
<name>A0A218YXP1_9HELO</name>
<dbReference type="EMBL" id="MZNU01000334">
    <property type="protein sequence ID" value="OWP00222.1"/>
    <property type="molecule type" value="Genomic_DNA"/>
</dbReference>
<evidence type="ECO:0000313" key="1">
    <source>
        <dbReference type="EMBL" id="OWP00222.1"/>
    </source>
</evidence>
<accession>A0A218YXP1</accession>
<proteinExistence type="predicted"/>
<reference evidence="1 2" key="1">
    <citation type="submission" date="2017-04" db="EMBL/GenBank/DDBJ databases">
        <title>Draft genome sequence of Marssonina coronaria NL1: causal agent of apple blotch.</title>
        <authorList>
            <person name="Cheng Q."/>
        </authorList>
    </citation>
    <scope>NUCLEOTIDE SEQUENCE [LARGE SCALE GENOMIC DNA]</scope>
    <source>
        <strain evidence="1 2">NL1</strain>
    </source>
</reference>
<protein>
    <submittedName>
        <fullName evidence="1">Uncharacterized protein</fullName>
    </submittedName>
</protein>
<comment type="caution">
    <text evidence="1">The sequence shown here is derived from an EMBL/GenBank/DDBJ whole genome shotgun (WGS) entry which is preliminary data.</text>
</comment>
<dbReference type="InterPro" id="IPR029033">
    <property type="entry name" value="His_PPase_superfam"/>
</dbReference>